<dbReference type="OrthoDB" id="6700725at2"/>
<dbReference type="AlphaFoldDB" id="A0A1B7K1Y1"/>
<dbReference type="PATRIC" id="fig|1354272.4.peg.703"/>
<protein>
    <submittedName>
        <fullName evidence="2">Putative cytoplasmic protein</fullName>
    </submittedName>
</protein>
<dbReference type="Pfam" id="PF06147">
    <property type="entry name" value="DUF968"/>
    <property type="match status" value="1"/>
</dbReference>
<gene>
    <name evidence="2" type="ORF">M998_0685</name>
</gene>
<proteinExistence type="predicted"/>
<name>A0A1B7K1Y1_9GAMM</name>
<dbReference type="SMART" id="SM00507">
    <property type="entry name" value="HNHc"/>
    <property type="match status" value="1"/>
</dbReference>
<dbReference type="Proteomes" id="UP000078224">
    <property type="component" value="Unassembled WGS sequence"/>
</dbReference>
<sequence length="185" mass="20807">MNYKWILTPIIVPEIGSVIFRPGAHLNTFSGRMLLMTLPDELKHKESGLITLSLQHHSKTLNEIESLTPVLNLSIDPEPPASFMKKPKLQRWENVKYLQWVKSQPCCVCGATADDAHHIIGYGQGGMGTKAHDLFTIPLCRVHHSELHKDPKGWEREHGSQIDFLFHFLDRSIGLGVLNGKGEAK</sequence>
<evidence type="ECO:0000313" key="2">
    <source>
        <dbReference type="EMBL" id="OAT54004.1"/>
    </source>
</evidence>
<accession>A0A1B7K1Y1</accession>
<dbReference type="EMBL" id="LXEW01000013">
    <property type="protein sequence ID" value="OAT54004.1"/>
    <property type="molecule type" value="Genomic_DNA"/>
</dbReference>
<dbReference type="InterPro" id="IPR003615">
    <property type="entry name" value="HNH_nuc"/>
</dbReference>
<dbReference type="InterPro" id="IPR010373">
    <property type="entry name" value="DUF968"/>
</dbReference>
<reference evidence="2 3" key="1">
    <citation type="submission" date="2016-04" db="EMBL/GenBank/DDBJ databases">
        <title>ATOL: Assembling a taxonomically balanced genome-scale reconstruction of the evolutionary history of the Enterobacteriaceae.</title>
        <authorList>
            <person name="Plunkett G.III."/>
            <person name="Neeno-Eckwall E.C."/>
            <person name="Glasner J.D."/>
            <person name="Perna N.T."/>
        </authorList>
    </citation>
    <scope>NUCLEOTIDE SEQUENCE [LARGE SCALE GENOMIC DNA]</scope>
    <source>
        <strain evidence="2 3">ATCC 35613</strain>
    </source>
</reference>
<organism evidence="2 3">
    <name type="scientific">Providencia heimbachae ATCC 35613</name>
    <dbReference type="NCBI Taxonomy" id="1354272"/>
    <lineage>
        <taxon>Bacteria</taxon>
        <taxon>Pseudomonadati</taxon>
        <taxon>Pseudomonadota</taxon>
        <taxon>Gammaproteobacteria</taxon>
        <taxon>Enterobacterales</taxon>
        <taxon>Morganellaceae</taxon>
        <taxon>Providencia</taxon>
    </lineage>
</organism>
<evidence type="ECO:0000313" key="3">
    <source>
        <dbReference type="Proteomes" id="UP000078224"/>
    </source>
</evidence>
<feature type="domain" description="HNH nuclease" evidence="1">
    <location>
        <begin position="96"/>
        <end position="145"/>
    </location>
</feature>
<comment type="caution">
    <text evidence="2">The sequence shown here is derived from an EMBL/GenBank/DDBJ whole genome shotgun (WGS) entry which is preliminary data.</text>
</comment>
<keyword evidence="3" id="KW-1185">Reference proteome</keyword>
<evidence type="ECO:0000259" key="1">
    <source>
        <dbReference type="SMART" id="SM00507"/>
    </source>
</evidence>